<evidence type="ECO:0000313" key="1">
    <source>
        <dbReference type="EMBL" id="GAJ14124.1"/>
    </source>
</evidence>
<sequence length="86" mass="9984">MTEERTRIDALKQRLETGKAAKKATQTRLTVYLTPETRERIEELYAEVYHQTRARKIAFLEEVIKAGLEEKDRVISALQKGSKHNV</sequence>
<comment type="caution">
    <text evidence="1">The sequence shown here is derived from an EMBL/GenBank/DDBJ whole genome shotgun (WGS) entry which is preliminary data.</text>
</comment>
<gene>
    <name evidence="1" type="ORF">S12H4_49693</name>
</gene>
<name>X1U9G3_9ZZZZ</name>
<reference evidence="1" key="1">
    <citation type="journal article" date="2014" name="Front. Microbiol.">
        <title>High frequency of phylogenetically diverse reductive dehalogenase-homologous genes in deep subseafloor sedimentary metagenomes.</title>
        <authorList>
            <person name="Kawai M."/>
            <person name="Futagami T."/>
            <person name="Toyoda A."/>
            <person name="Takaki Y."/>
            <person name="Nishi S."/>
            <person name="Hori S."/>
            <person name="Arai W."/>
            <person name="Tsubouchi T."/>
            <person name="Morono Y."/>
            <person name="Uchiyama I."/>
            <person name="Ito T."/>
            <person name="Fujiyama A."/>
            <person name="Inagaki F."/>
            <person name="Takami H."/>
        </authorList>
    </citation>
    <scope>NUCLEOTIDE SEQUENCE</scope>
    <source>
        <strain evidence="1">Expedition CK06-06</strain>
    </source>
</reference>
<dbReference type="EMBL" id="BARW01031205">
    <property type="protein sequence ID" value="GAJ14124.1"/>
    <property type="molecule type" value="Genomic_DNA"/>
</dbReference>
<proteinExistence type="predicted"/>
<organism evidence="1">
    <name type="scientific">marine sediment metagenome</name>
    <dbReference type="NCBI Taxonomy" id="412755"/>
    <lineage>
        <taxon>unclassified sequences</taxon>
        <taxon>metagenomes</taxon>
        <taxon>ecological metagenomes</taxon>
    </lineage>
</organism>
<protein>
    <submittedName>
        <fullName evidence="1">Uncharacterized protein</fullName>
    </submittedName>
</protein>
<dbReference type="AlphaFoldDB" id="X1U9G3"/>
<accession>X1U9G3</accession>